<dbReference type="KEGG" id="tig:THII_3266"/>
<dbReference type="InterPro" id="IPR012902">
    <property type="entry name" value="N_methyl_site"/>
</dbReference>
<evidence type="ECO:0000313" key="3">
    <source>
        <dbReference type="Proteomes" id="UP000031623"/>
    </source>
</evidence>
<reference evidence="2 3" key="1">
    <citation type="journal article" date="2014" name="ISME J.">
        <title>Ecophysiology of Thioploca ingrica as revealed by the complete genome sequence supplemented with proteomic evidence.</title>
        <authorList>
            <person name="Kojima H."/>
            <person name="Ogura Y."/>
            <person name="Yamamoto N."/>
            <person name="Togashi T."/>
            <person name="Mori H."/>
            <person name="Watanabe T."/>
            <person name="Nemoto F."/>
            <person name="Kurokawa K."/>
            <person name="Hayashi T."/>
            <person name="Fukui M."/>
        </authorList>
    </citation>
    <scope>NUCLEOTIDE SEQUENCE [LARGE SCALE GENOMIC DNA]</scope>
</reference>
<dbReference type="Pfam" id="PF07963">
    <property type="entry name" value="N_methyl"/>
    <property type="match status" value="1"/>
</dbReference>
<dbReference type="Gene3D" id="3.55.40.10">
    <property type="entry name" value="minor pseudopilin epsh domain"/>
    <property type="match status" value="1"/>
</dbReference>
<protein>
    <submittedName>
        <fullName evidence="2">Prepilin-type N-terminal cleavage/methylation domain-containing protein</fullName>
    </submittedName>
</protein>
<keyword evidence="3" id="KW-1185">Reference proteome</keyword>
<dbReference type="AlphaFoldDB" id="A0A090AH01"/>
<accession>A0A090AH01</accession>
<keyword evidence="1" id="KW-0812">Transmembrane</keyword>
<feature type="transmembrane region" description="Helical" evidence="1">
    <location>
        <begin position="6"/>
        <end position="27"/>
    </location>
</feature>
<keyword evidence="1" id="KW-0472">Membrane</keyword>
<dbReference type="InterPro" id="IPR018247">
    <property type="entry name" value="EF_Hand_1_Ca_BS"/>
</dbReference>
<organism evidence="2 3">
    <name type="scientific">Thioploca ingrica</name>
    <dbReference type="NCBI Taxonomy" id="40754"/>
    <lineage>
        <taxon>Bacteria</taxon>
        <taxon>Pseudomonadati</taxon>
        <taxon>Pseudomonadota</taxon>
        <taxon>Gammaproteobacteria</taxon>
        <taxon>Thiotrichales</taxon>
        <taxon>Thiotrichaceae</taxon>
        <taxon>Thioploca</taxon>
    </lineage>
</organism>
<proteinExistence type="predicted"/>
<dbReference type="OrthoDB" id="5609249at2"/>
<dbReference type="NCBIfam" id="TIGR02532">
    <property type="entry name" value="IV_pilin_GFxxxE"/>
    <property type="match status" value="1"/>
</dbReference>
<dbReference type="PROSITE" id="PS00018">
    <property type="entry name" value="EF_HAND_1"/>
    <property type="match status" value="1"/>
</dbReference>
<dbReference type="STRING" id="40754.THII_3266"/>
<dbReference type="InterPro" id="IPR045584">
    <property type="entry name" value="Pilin-like"/>
</dbReference>
<name>A0A090AH01_9GAMM</name>
<keyword evidence="1" id="KW-1133">Transmembrane helix</keyword>
<gene>
    <name evidence="2" type="ORF">THII_3266</name>
</gene>
<sequence>MKTQNAFSLIEVLATLVVAGILASVALPNMRNFIMNNRITAKTNELVKAINFARIESISHPNVHFLIVPYQGTDWTTGCKIGRDTDSNQVLTEPEVIKVFKFKGKDGIALNSNLNTSQVEYASRGRVRMPTDGTFVQFTICNSQDPQLYPNGQFVQIAPTGRVSSCRNNCATNPFQCLPTD</sequence>
<dbReference type="EMBL" id="AP014633">
    <property type="protein sequence ID" value="BAP57563.1"/>
    <property type="molecule type" value="Genomic_DNA"/>
</dbReference>
<evidence type="ECO:0000256" key="1">
    <source>
        <dbReference type="SAM" id="Phobius"/>
    </source>
</evidence>
<dbReference type="HOGENOM" id="CLU_084761_1_2_6"/>
<evidence type="ECO:0000313" key="2">
    <source>
        <dbReference type="EMBL" id="BAP57563.1"/>
    </source>
</evidence>
<dbReference type="SUPFAM" id="SSF54523">
    <property type="entry name" value="Pili subunits"/>
    <property type="match status" value="1"/>
</dbReference>
<dbReference type="Proteomes" id="UP000031623">
    <property type="component" value="Chromosome"/>
</dbReference>